<dbReference type="FunCoup" id="A0A6P8YR79">
    <property type="interactions" value="9"/>
</dbReference>
<dbReference type="OrthoDB" id="430821at2759"/>
<dbReference type="KEGG" id="tpal:117646006"/>
<dbReference type="RefSeq" id="XP_034242518.1">
    <property type="nucleotide sequence ID" value="XM_034386627.1"/>
</dbReference>
<evidence type="ECO:0000313" key="6">
    <source>
        <dbReference type="Proteomes" id="UP000515158"/>
    </source>
</evidence>
<dbReference type="Proteomes" id="UP000515158">
    <property type="component" value="Unplaced"/>
</dbReference>
<dbReference type="Pfam" id="PF10507">
    <property type="entry name" value="TMEM65"/>
    <property type="match status" value="1"/>
</dbReference>
<evidence type="ECO:0000256" key="2">
    <source>
        <dbReference type="ARBA" id="ARBA00022692"/>
    </source>
</evidence>
<reference evidence="7" key="1">
    <citation type="submission" date="2025-08" db="UniProtKB">
        <authorList>
            <consortium name="RefSeq"/>
        </authorList>
    </citation>
    <scope>IDENTIFICATION</scope>
    <source>
        <tissue evidence="7">Total insect</tissue>
    </source>
</reference>
<dbReference type="GO" id="GO:0016020">
    <property type="term" value="C:membrane"/>
    <property type="evidence" value="ECO:0007669"/>
    <property type="project" value="UniProtKB-SubCell"/>
</dbReference>
<proteinExistence type="predicted"/>
<feature type="transmembrane region" description="Helical" evidence="5">
    <location>
        <begin position="247"/>
        <end position="270"/>
    </location>
</feature>
<protein>
    <submittedName>
        <fullName evidence="7">Uncharacterized protein LOC117646006 isoform X1</fullName>
    </submittedName>
</protein>
<dbReference type="PANTHER" id="PTHR21706:SF15">
    <property type="entry name" value="TRANSMEMBRANE PROTEIN 65"/>
    <property type="match status" value="1"/>
</dbReference>
<evidence type="ECO:0000313" key="7">
    <source>
        <dbReference type="RefSeq" id="XP_034242518.1"/>
    </source>
</evidence>
<keyword evidence="2 5" id="KW-0812">Transmembrane</keyword>
<sequence length="295" mass="32270">MHFSTVMPLGAAVACVAPRPTLFRLLKCRPLTPSGLQKNRIAFSSASARSASGQSVEHLDLEKADELVLRFTEEERTILLSALQNYQAKKVKSEYEGQLAAIRWRSKFGRPSKVPNVGDVDPTGTFCPVPEDWLMRKYVEKQMEENPETVPKPTSKQLFSVGVHNAIPFVGFGFLDNAIMIIAGDYIELMLGSVITISTMAAAALGNTFSDIMGIGSAWYVESLATKIGIKPPNLSPIQLTMNRSRWAANMGRCGGVTIGCLLGMLPLLFMNKDKDKENDAEATKETKQETIAAV</sequence>
<accession>A0A6P8YR79</accession>
<evidence type="ECO:0000256" key="1">
    <source>
        <dbReference type="ARBA" id="ARBA00004141"/>
    </source>
</evidence>
<dbReference type="InterPro" id="IPR019537">
    <property type="entry name" value="TMEM65"/>
</dbReference>
<evidence type="ECO:0000256" key="5">
    <source>
        <dbReference type="SAM" id="Phobius"/>
    </source>
</evidence>
<evidence type="ECO:0000256" key="4">
    <source>
        <dbReference type="ARBA" id="ARBA00023136"/>
    </source>
</evidence>
<dbReference type="PANTHER" id="PTHR21706">
    <property type="entry name" value="TRANSMEMBRANE PROTEIN 65"/>
    <property type="match status" value="1"/>
</dbReference>
<keyword evidence="4 5" id="KW-0472">Membrane</keyword>
<dbReference type="GeneID" id="117646006"/>
<evidence type="ECO:0000256" key="3">
    <source>
        <dbReference type="ARBA" id="ARBA00022989"/>
    </source>
</evidence>
<gene>
    <name evidence="7" type="primary">LOC117646006</name>
</gene>
<keyword evidence="3 5" id="KW-1133">Transmembrane helix</keyword>
<name>A0A6P8YR79_THRPL</name>
<organism evidence="7">
    <name type="scientific">Thrips palmi</name>
    <name type="common">Melon thrips</name>
    <dbReference type="NCBI Taxonomy" id="161013"/>
    <lineage>
        <taxon>Eukaryota</taxon>
        <taxon>Metazoa</taxon>
        <taxon>Ecdysozoa</taxon>
        <taxon>Arthropoda</taxon>
        <taxon>Hexapoda</taxon>
        <taxon>Insecta</taxon>
        <taxon>Pterygota</taxon>
        <taxon>Neoptera</taxon>
        <taxon>Paraneoptera</taxon>
        <taxon>Thysanoptera</taxon>
        <taxon>Terebrantia</taxon>
        <taxon>Thripoidea</taxon>
        <taxon>Thripidae</taxon>
        <taxon>Thrips</taxon>
    </lineage>
</organism>
<dbReference type="AlphaFoldDB" id="A0A6P8YR79"/>
<dbReference type="InParanoid" id="A0A6P8YR79"/>
<dbReference type="GO" id="GO:0005739">
    <property type="term" value="C:mitochondrion"/>
    <property type="evidence" value="ECO:0007669"/>
    <property type="project" value="TreeGrafter"/>
</dbReference>
<comment type="subcellular location">
    <subcellularLocation>
        <location evidence="1">Membrane</location>
        <topology evidence="1">Multi-pass membrane protein</topology>
    </subcellularLocation>
</comment>
<keyword evidence="6" id="KW-1185">Reference proteome</keyword>